<dbReference type="RefSeq" id="WP_208266157.1">
    <property type="nucleotide sequence ID" value="NZ_JAGEOK010000005.1"/>
</dbReference>
<proteinExistence type="predicted"/>
<protein>
    <submittedName>
        <fullName evidence="2">CU044_5270 family protein</fullName>
    </submittedName>
</protein>
<dbReference type="Proteomes" id="UP000666915">
    <property type="component" value="Unassembled WGS sequence"/>
</dbReference>
<evidence type="ECO:0000313" key="2">
    <source>
        <dbReference type="EMBL" id="MBO2437832.1"/>
    </source>
</evidence>
<comment type="caution">
    <text evidence="2">The sequence shown here is derived from an EMBL/GenBank/DDBJ whole genome shotgun (WGS) entry which is preliminary data.</text>
</comment>
<accession>A0ABS3QV28</accession>
<dbReference type="InterPro" id="IPR047789">
    <property type="entry name" value="CU044_5270-like"/>
</dbReference>
<name>A0ABS3QV28_9ACTN</name>
<keyword evidence="3" id="KW-1185">Reference proteome</keyword>
<sequence>MDEIELVGTLLAPPEASDEAAGRSMDRLRTRMRTGPVRDRRKALMAGGAGLGLAAAVAAAAVVVASGDATPGEGPHGPPSVSAPAGGRQVLLAAAGTAARSPETSGTYWYVKTVIGGRTLAETWQTDDRSWTRSAKAPGKLVEVRPPRPFRLAGEQVTAARLRSLPTEPAALRAWIERAVRHSDARTSSGALTAGDRRRLAFDSLVALVGELPAPPKVRAAALRAIADMPDVRSLGPVQGGEGLSIGGRRLVVDPATGRIRGTDFLVTMDGAEGLINEPGGATVIAYWTDTPPR</sequence>
<dbReference type="EMBL" id="JAGEOK010000005">
    <property type="protein sequence ID" value="MBO2437832.1"/>
    <property type="molecule type" value="Genomic_DNA"/>
</dbReference>
<keyword evidence="1" id="KW-1133">Transmembrane helix</keyword>
<feature type="transmembrane region" description="Helical" evidence="1">
    <location>
        <begin position="43"/>
        <end position="65"/>
    </location>
</feature>
<organism evidence="2 3">
    <name type="scientific">Actinomadura nitritigenes</name>
    <dbReference type="NCBI Taxonomy" id="134602"/>
    <lineage>
        <taxon>Bacteria</taxon>
        <taxon>Bacillati</taxon>
        <taxon>Actinomycetota</taxon>
        <taxon>Actinomycetes</taxon>
        <taxon>Streptosporangiales</taxon>
        <taxon>Thermomonosporaceae</taxon>
        <taxon>Actinomadura</taxon>
    </lineage>
</organism>
<gene>
    <name evidence="2" type="ORF">J4557_09900</name>
</gene>
<keyword evidence="1" id="KW-0812">Transmembrane</keyword>
<evidence type="ECO:0000256" key="1">
    <source>
        <dbReference type="SAM" id="Phobius"/>
    </source>
</evidence>
<keyword evidence="1" id="KW-0472">Membrane</keyword>
<evidence type="ECO:0000313" key="3">
    <source>
        <dbReference type="Proteomes" id="UP000666915"/>
    </source>
</evidence>
<dbReference type="NCBIfam" id="NF038083">
    <property type="entry name" value="CU044_5270_fam"/>
    <property type="match status" value="1"/>
</dbReference>
<reference evidence="2 3" key="1">
    <citation type="submission" date="2021-03" db="EMBL/GenBank/DDBJ databases">
        <authorList>
            <person name="Kanchanasin P."/>
            <person name="Saeng-In P."/>
            <person name="Phongsopitanun W."/>
            <person name="Yuki M."/>
            <person name="Kudo T."/>
            <person name="Ohkuma M."/>
            <person name="Tanasupawat S."/>
        </authorList>
    </citation>
    <scope>NUCLEOTIDE SEQUENCE [LARGE SCALE GENOMIC DNA]</scope>
    <source>
        <strain evidence="2 3">L46</strain>
    </source>
</reference>